<sequence>MLKRALGFTSNILFFAILFSIFGIFVYKYASTFSTTEIGTGKIHCDLNQSLRTCRFTPIDISPSSGGIRTSISYNIDYNDLDDDNKKYIGSNCSNVNRSSDGLCTFTVFGNADTKKHEITSAKIKMPE</sequence>
<protein>
    <recommendedName>
        <fullName evidence="4">Secreted protein</fullName>
    </recommendedName>
</protein>
<feature type="transmembrane region" description="Helical" evidence="1">
    <location>
        <begin position="12"/>
        <end position="30"/>
    </location>
</feature>
<evidence type="ECO:0000313" key="3">
    <source>
        <dbReference type="Proteomes" id="UP001526337"/>
    </source>
</evidence>
<name>A0ABT3KA81_9PROT</name>
<keyword evidence="1" id="KW-1133">Transmembrane helix</keyword>
<reference evidence="2 3" key="1">
    <citation type="submission" date="2022-07" db="EMBL/GenBank/DDBJ databases">
        <title>Genome stability of Gluconacetobacter entanii AV429.</title>
        <authorList>
            <person name="Trcek J."/>
            <person name="Cepec E."/>
        </authorList>
    </citation>
    <scope>NUCLEOTIDE SEQUENCE [LARGE SCALE GENOMIC DNA]</scope>
    <source>
        <strain evidence="2 3">AV429_2022</strain>
    </source>
</reference>
<keyword evidence="3" id="KW-1185">Reference proteome</keyword>
<dbReference type="Proteomes" id="UP001526337">
    <property type="component" value="Unassembled WGS sequence"/>
</dbReference>
<organism evidence="2 3">
    <name type="scientific">Gluconacetobacter entanii</name>
    <dbReference type="NCBI Taxonomy" id="108528"/>
    <lineage>
        <taxon>Bacteria</taxon>
        <taxon>Pseudomonadati</taxon>
        <taxon>Pseudomonadota</taxon>
        <taxon>Alphaproteobacteria</taxon>
        <taxon>Acetobacterales</taxon>
        <taxon>Acetobacteraceae</taxon>
        <taxon>Gluconacetobacter</taxon>
    </lineage>
</organism>
<accession>A0ABT3KA81</accession>
<keyword evidence="1" id="KW-0472">Membrane</keyword>
<dbReference type="EMBL" id="JANGSQ010000111">
    <property type="protein sequence ID" value="MCW4592269.1"/>
    <property type="molecule type" value="Genomic_DNA"/>
</dbReference>
<dbReference type="RefSeq" id="WP_171789508.1">
    <property type="nucleotide sequence ID" value="NZ_JABJWD010000003.1"/>
</dbReference>
<proteinExistence type="predicted"/>
<evidence type="ECO:0000313" key="2">
    <source>
        <dbReference type="EMBL" id="MCW4592269.1"/>
    </source>
</evidence>
<gene>
    <name evidence="2" type="ORF">NO263_16915</name>
</gene>
<evidence type="ECO:0000256" key="1">
    <source>
        <dbReference type="SAM" id="Phobius"/>
    </source>
</evidence>
<comment type="caution">
    <text evidence="2">The sequence shown here is derived from an EMBL/GenBank/DDBJ whole genome shotgun (WGS) entry which is preliminary data.</text>
</comment>
<keyword evidence="1" id="KW-0812">Transmembrane</keyword>
<evidence type="ECO:0008006" key="4">
    <source>
        <dbReference type="Google" id="ProtNLM"/>
    </source>
</evidence>